<comment type="caution">
    <text evidence="1">The sequence shown here is derived from an EMBL/GenBank/DDBJ whole genome shotgun (WGS) entry which is preliminary data.</text>
</comment>
<protein>
    <submittedName>
        <fullName evidence="1">Uncharacterized protein</fullName>
    </submittedName>
</protein>
<reference evidence="2" key="1">
    <citation type="journal article" date="2023" name="Front. Plant Sci.">
        <title>Chromosomal-level genome assembly of Melastoma candidum provides insights into trichome evolution.</title>
        <authorList>
            <person name="Zhong Y."/>
            <person name="Wu W."/>
            <person name="Sun C."/>
            <person name="Zou P."/>
            <person name="Liu Y."/>
            <person name="Dai S."/>
            <person name="Zhou R."/>
        </authorList>
    </citation>
    <scope>NUCLEOTIDE SEQUENCE [LARGE SCALE GENOMIC DNA]</scope>
</reference>
<accession>A0ACB9R2T6</accession>
<keyword evidence="2" id="KW-1185">Reference proteome</keyword>
<sequence length="343" mass="37089">MDSRATKSPPPSCRRLPQGSADAAGATDGNAVPIGNAGKIPVDSQEYQAYLKTKLNLACAAVALSRASFVRRQDSASVDCAQLAKTSQPGSKGSGHQPSRSLEKVTNSQSANQKKAAVPVMSGTSGSSIDQLDDDEIEETATTENMNPADAKRVRRMLSNRESARQSRKRKQAHLTDLETQVAQLRVENSSLLKHLGNINQKLSNASVDNRVLKADVETIRAKVKMAEEKVKRLTGFNPMFHTMLPEILPAIVPSFDYNPPDASPGYQSYEPNPGNPKPASHETKSNTDFSDASAMGNDNQKGGAAPSMRRVASLDHLRKSEERNECEELRFEAGILGHTRPG</sequence>
<proteinExistence type="predicted"/>
<evidence type="ECO:0000313" key="1">
    <source>
        <dbReference type="EMBL" id="KAI4372581.1"/>
    </source>
</evidence>
<name>A0ACB9R2T6_9MYRT</name>
<dbReference type="EMBL" id="CM042883">
    <property type="protein sequence ID" value="KAI4372581.1"/>
    <property type="molecule type" value="Genomic_DNA"/>
</dbReference>
<organism evidence="1 2">
    <name type="scientific">Melastoma candidum</name>
    <dbReference type="NCBI Taxonomy" id="119954"/>
    <lineage>
        <taxon>Eukaryota</taxon>
        <taxon>Viridiplantae</taxon>
        <taxon>Streptophyta</taxon>
        <taxon>Embryophyta</taxon>
        <taxon>Tracheophyta</taxon>
        <taxon>Spermatophyta</taxon>
        <taxon>Magnoliopsida</taxon>
        <taxon>eudicotyledons</taxon>
        <taxon>Gunneridae</taxon>
        <taxon>Pentapetalae</taxon>
        <taxon>rosids</taxon>
        <taxon>malvids</taxon>
        <taxon>Myrtales</taxon>
        <taxon>Melastomataceae</taxon>
        <taxon>Melastomatoideae</taxon>
        <taxon>Melastomateae</taxon>
        <taxon>Melastoma</taxon>
    </lineage>
</organism>
<dbReference type="Proteomes" id="UP001057402">
    <property type="component" value="Chromosome 4"/>
</dbReference>
<gene>
    <name evidence="1" type="ORF">MLD38_010794</name>
</gene>
<evidence type="ECO:0000313" key="2">
    <source>
        <dbReference type="Proteomes" id="UP001057402"/>
    </source>
</evidence>